<name>A0A836JLP6_9HYME</name>
<dbReference type="InterPro" id="IPR044770">
    <property type="entry name" value="MFS_spinster-like"/>
</dbReference>
<evidence type="ECO:0000259" key="8">
    <source>
        <dbReference type="PROSITE" id="PS50850"/>
    </source>
</evidence>
<dbReference type="Pfam" id="PF07690">
    <property type="entry name" value="MFS_1"/>
    <property type="match status" value="1"/>
</dbReference>
<dbReference type="PROSITE" id="PS50850">
    <property type="entry name" value="MFS"/>
    <property type="match status" value="1"/>
</dbReference>
<dbReference type="Proteomes" id="UP000668214">
    <property type="component" value="Unassembled WGS sequence"/>
</dbReference>
<evidence type="ECO:0000256" key="5">
    <source>
        <dbReference type="ARBA" id="ARBA00023136"/>
    </source>
</evidence>
<evidence type="ECO:0000313" key="10">
    <source>
        <dbReference type="Proteomes" id="UP000668214"/>
    </source>
</evidence>
<reference evidence="9" key="1">
    <citation type="submission" date="2020-02" db="EMBL/GenBank/DDBJ databases">
        <title>Relaxed selection underlies rapid genomic changes in the transitions from sociality to social parasitism in ants.</title>
        <authorList>
            <person name="Bi X."/>
        </authorList>
    </citation>
    <scope>NUCLEOTIDE SEQUENCE</scope>
    <source>
        <strain evidence="9">BGI-DK2014c</strain>
        <tissue evidence="9">Whole body</tissue>
    </source>
</reference>
<dbReference type="SUPFAM" id="SSF103473">
    <property type="entry name" value="MFS general substrate transporter"/>
    <property type="match status" value="1"/>
</dbReference>
<evidence type="ECO:0000256" key="7">
    <source>
        <dbReference type="SAM" id="Phobius"/>
    </source>
</evidence>
<gene>
    <name evidence="9" type="primary">Spin</name>
    <name evidence="9" type="ORF">G6Z78_0005056</name>
</gene>
<keyword evidence="10" id="KW-1185">Reference proteome</keyword>
<dbReference type="AlphaFoldDB" id="A0A836JLP6"/>
<evidence type="ECO:0000256" key="2">
    <source>
        <dbReference type="ARBA" id="ARBA00022448"/>
    </source>
</evidence>
<comment type="subcellular location">
    <subcellularLocation>
        <location evidence="1">Membrane</location>
        <topology evidence="1">Multi-pass membrane protein</topology>
    </subcellularLocation>
</comment>
<proteinExistence type="inferred from homology"/>
<dbReference type="InterPro" id="IPR036259">
    <property type="entry name" value="MFS_trans_sf"/>
</dbReference>
<accession>A0A836JLP6</accession>
<dbReference type="GO" id="GO:0022857">
    <property type="term" value="F:transmembrane transporter activity"/>
    <property type="evidence" value="ECO:0007669"/>
    <property type="project" value="InterPro"/>
</dbReference>
<dbReference type="CDD" id="cd17328">
    <property type="entry name" value="MFS_spinster_like"/>
    <property type="match status" value="1"/>
</dbReference>
<sequence>MVDNRTPIHSENKYCMVNVDQDNPRETRAKETMPSELRSISVADWITVTVLCFVNLINYMDRFTIAGILTYIKHDFDIGNDKSGLLQTAFILSYMIFAPLFGYLGDRYNRKFIMSGGVFLWCLTTFIGSYMKTFGWFLFFRTLVGIGEASYSTIAPTIISDLFIKDVRSKMLALFYFAIPVGSGLGYITGGETARITGQWQWGLRITPVLGIVAILLLLFVVRDPIRGEREGGIHLTSTTWSYDIKQLLKNSSFMLSTAGFTCVAFVTGALAWWAPTYLQLGFQLLPYGATFFFLNIYILFLVCLFYYIKMYINYIIIFMLIPTRRSTAEAFQILIAHALGDAGSPYLIGLISEGLKSIFLSGVERQSAIYDSQNISIEFRSLQYAMFLTMFVEVFGALFFFLTALHIQKDKALVDLAIAGGSLSDSVCICNDAVNSELQNDTNTILEFNRHVESSD</sequence>
<feature type="non-terminal residue" evidence="9">
    <location>
        <position position="457"/>
    </location>
</feature>
<feature type="transmembrane region" description="Helical" evidence="7">
    <location>
        <begin position="286"/>
        <end position="309"/>
    </location>
</feature>
<feature type="transmembrane region" description="Helical" evidence="7">
    <location>
        <begin position="202"/>
        <end position="222"/>
    </location>
</feature>
<feature type="transmembrane region" description="Helical" evidence="7">
    <location>
        <begin position="254"/>
        <end position="274"/>
    </location>
</feature>
<comment type="caution">
    <text evidence="9">The sequence shown here is derived from an EMBL/GenBank/DDBJ whole genome shotgun (WGS) entry which is preliminary data.</text>
</comment>
<dbReference type="InterPro" id="IPR011701">
    <property type="entry name" value="MFS"/>
</dbReference>
<dbReference type="Gene3D" id="1.20.1250.20">
    <property type="entry name" value="MFS general substrate transporter like domains"/>
    <property type="match status" value="1"/>
</dbReference>
<feature type="transmembrane region" description="Helical" evidence="7">
    <location>
        <begin position="171"/>
        <end position="190"/>
    </location>
</feature>
<evidence type="ECO:0000256" key="6">
    <source>
        <dbReference type="ARBA" id="ARBA00024338"/>
    </source>
</evidence>
<feature type="non-terminal residue" evidence="9">
    <location>
        <position position="1"/>
    </location>
</feature>
<dbReference type="PANTHER" id="PTHR23505">
    <property type="entry name" value="SPINSTER"/>
    <property type="match status" value="1"/>
</dbReference>
<keyword evidence="2" id="KW-0813">Transport</keyword>
<evidence type="ECO:0000256" key="4">
    <source>
        <dbReference type="ARBA" id="ARBA00022989"/>
    </source>
</evidence>
<feature type="transmembrane region" description="Helical" evidence="7">
    <location>
        <begin position="385"/>
        <end position="406"/>
    </location>
</feature>
<keyword evidence="3 7" id="KW-0812">Transmembrane</keyword>
<feature type="domain" description="Major facilitator superfamily (MFS) profile" evidence="8">
    <location>
        <begin position="47"/>
        <end position="457"/>
    </location>
</feature>
<comment type="similarity">
    <text evidence="6">Belongs to the major facilitator superfamily. Spinster (TC 2.A.1.49) family.</text>
</comment>
<dbReference type="InterPro" id="IPR020846">
    <property type="entry name" value="MFS_dom"/>
</dbReference>
<organism evidence="9 10">
    <name type="scientific">Pseudoatta argentina</name>
    <dbReference type="NCBI Taxonomy" id="621737"/>
    <lineage>
        <taxon>Eukaryota</taxon>
        <taxon>Metazoa</taxon>
        <taxon>Ecdysozoa</taxon>
        <taxon>Arthropoda</taxon>
        <taxon>Hexapoda</taxon>
        <taxon>Insecta</taxon>
        <taxon>Pterygota</taxon>
        <taxon>Neoptera</taxon>
        <taxon>Endopterygota</taxon>
        <taxon>Hymenoptera</taxon>
        <taxon>Apocrita</taxon>
        <taxon>Aculeata</taxon>
        <taxon>Formicoidea</taxon>
        <taxon>Formicidae</taxon>
        <taxon>Myrmicinae</taxon>
        <taxon>Pseudoatta</taxon>
    </lineage>
</organism>
<feature type="transmembrane region" description="Helical" evidence="7">
    <location>
        <begin position="112"/>
        <end position="131"/>
    </location>
</feature>
<keyword evidence="5 7" id="KW-0472">Membrane</keyword>
<dbReference type="PANTHER" id="PTHR23505:SF79">
    <property type="entry name" value="PROTEIN SPINSTER"/>
    <property type="match status" value="1"/>
</dbReference>
<feature type="transmembrane region" description="Helical" evidence="7">
    <location>
        <begin position="42"/>
        <end position="60"/>
    </location>
</feature>
<feature type="transmembrane region" description="Helical" evidence="7">
    <location>
        <begin position="137"/>
        <end position="159"/>
    </location>
</feature>
<dbReference type="EMBL" id="JAANIA010002608">
    <property type="protein sequence ID" value="KAG5311601.1"/>
    <property type="molecule type" value="Genomic_DNA"/>
</dbReference>
<evidence type="ECO:0000256" key="1">
    <source>
        <dbReference type="ARBA" id="ARBA00004141"/>
    </source>
</evidence>
<protein>
    <submittedName>
        <fullName evidence="9">SPIN protein</fullName>
    </submittedName>
</protein>
<keyword evidence="4 7" id="KW-1133">Transmembrane helix</keyword>
<feature type="transmembrane region" description="Helical" evidence="7">
    <location>
        <begin position="85"/>
        <end position="105"/>
    </location>
</feature>
<evidence type="ECO:0000313" key="9">
    <source>
        <dbReference type="EMBL" id="KAG5311601.1"/>
    </source>
</evidence>
<evidence type="ECO:0000256" key="3">
    <source>
        <dbReference type="ARBA" id="ARBA00022692"/>
    </source>
</evidence>
<dbReference type="GO" id="GO:0016020">
    <property type="term" value="C:membrane"/>
    <property type="evidence" value="ECO:0007669"/>
    <property type="project" value="UniProtKB-SubCell"/>
</dbReference>